<dbReference type="EMBL" id="WNXC01000005">
    <property type="protein sequence ID" value="MBB2150089.1"/>
    <property type="molecule type" value="Genomic_DNA"/>
</dbReference>
<dbReference type="InterPro" id="IPR013728">
    <property type="entry name" value="BT_3987-like_N"/>
</dbReference>
<feature type="domain" description="BT-3987-like N-terminal" evidence="1">
    <location>
        <begin position="63"/>
        <end position="180"/>
    </location>
</feature>
<name>A0ABR6EZ25_9SPHI</name>
<dbReference type="Gene3D" id="2.60.40.1740">
    <property type="entry name" value="hypothetical protein (bacova_03559)"/>
    <property type="match status" value="1"/>
</dbReference>
<dbReference type="Proteomes" id="UP000636110">
    <property type="component" value="Unassembled WGS sequence"/>
</dbReference>
<proteinExistence type="predicted"/>
<reference evidence="3 4" key="1">
    <citation type="submission" date="2019-11" db="EMBL/GenBank/DDBJ databases">
        <title>Description of Pedobacter sp. LMG 31462T.</title>
        <authorList>
            <person name="Carlier A."/>
            <person name="Qi S."/>
            <person name="Vandamme P."/>
        </authorList>
    </citation>
    <scope>NUCLEOTIDE SEQUENCE [LARGE SCALE GENOMIC DNA]</scope>
    <source>
        <strain evidence="3 4">LMG 31462</strain>
    </source>
</reference>
<dbReference type="InterPro" id="IPR054281">
    <property type="entry name" value="DUF7015"/>
</dbReference>
<evidence type="ECO:0000313" key="4">
    <source>
        <dbReference type="Proteomes" id="UP000636110"/>
    </source>
</evidence>
<dbReference type="RefSeq" id="WP_182958619.1">
    <property type="nucleotide sequence ID" value="NZ_WNXC01000005.1"/>
</dbReference>
<evidence type="ECO:0000313" key="3">
    <source>
        <dbReference type="EMBL" id="MBB2150089.1"/>
    </source>
</evidence>
<dbReference type="PROSITE" id="PS51257">
    <property type="entry name" value="PROKAR_LIPOPROTEIN"/>
    <property type="match status" value="1"/>
</dbReference>
<dbReference type="Pfam" id="PF08522">
    <property type="entry name" value="BT_3987-like_N"/>
    <property type="match status" value="1"/>
</dbReference>
<comment type="caution">
    <text evidence="3">The sequence shown here is derived from an EMBL/GenBank/DDBJ whole genome shotgun (WGS) entry which is preliminary data.</text>
</comment>
<organism evidence="3 4">
    <name type="scientific">Pedobacter gandavensis</name>
    <dbReference type="NCBI Taxonomy" id="2679963"/>
    <lineage>
        <taxon>Bacteria</taxon>
        <taxon>Pseudomonadati</taxon>
        <taxon>Bacteroidota</taxon>
        <taxon>Sphingobacteriia</taxon>
        <taxon>Sphingobacteriales</taxon>
        <taxon>Sphingobacteriaceae</taxon>
        <taxon>Pedobacter</taxon>
    </lineage>
</organism>
<keyword evidence="4" id="KW-1185">Reference proteome</keyword>
<accession>A0ABR6EZ25</accession>
<dbReference type="Pfam" id="PF22839">
    <property type="entry name" value="DUF7015"/>
    <property type="match status" value="1"/>
</dbReference>
<gene>
    <name evidence="3" type="ORF">GM920_14400</name>
</gene>
<evidence type="ECO:0000259" key="1">
    <source>
        <dbReference type="Pfam" id="PF08522"/>
    </source>
</evidence>
<feature type="domain" description="DUF7015" evidence="2">
    <location>
        <begin position="203"/>
        <end position="302"/>
    </location>
</feature>
<sequence length="306" mass="32551">MKKILNIFLVGILVTGLSSCLKDKTMIGPDSPGAIKNVIEFANIGEIKSNVSSIYPVYAQSYPVTAPGKLTVTVNYAGVDNAPSDINVVVALDPSILTTYNAKNVKDARAQAIELGQDPDEAEAEVDQIAPLKPDSYTLGNLNLVIPKGQRTASFDVALKPNLFTFDQTYALPFKISSSSLGVVSGNFGNIIVKISGRNRLDGVYNLKTSAATSLRPGLNENGAKLATSGANSVSYPLLNYYTGNIVTVSVDPVTNVATVTDSSLGVPAIMDPASKYDPATKVLYLKWKAGSRSFEETYTYTGPRP</sequence>
<evidence type="ECO:0000259" key="2">
    <source>
        <dbReference type="Pfam" id="PF22839"/>
    </source>
</evidence>
<protein>
    <submittedName>
        <fullName evidence="3">DUF1735 domain-containing protein</fullName>
    </submittedName>
</protein>